<feature type="transmembrane region" description="Helical" evidence="1">
    <location>
        <begin position="20"/>
        <end position="39"/>
    </location>
</feature>
<keyword evidence="5" id="KW-1185">Reference proteome</keyword>
<dbReference type="PANTHER" id="PTHR47291:SF1">
    <property type="entry name" value="PEPTIDE UPSTREAM PROTEIN"/>
    <property type="match status" value="1"/>
</dbReference>
<dbReference type="SUPFAM" id="SSF53335">
    <property type="entry name" value="S-adenosyl-L-methionine-dependent methyltransferases"/>
    <property type="match status" value="1"/>
</dbReference>
<dbReference type="InterPro" id="IPR013216">
    <property type="entry name" value="Methyltransf_11"/>
</dbReference>
<feature type="domain" description="Methyltransferase type 11" evidence="2">
    <location>
        <begin position="151"/>
        <end position="195"/>
    </location>
</feature>
<dbReference type="InterPro" id="IPR057192">
    <property type="entry name" value="DUF7870"/>
</dbReference>
<name>A0ABC8U3D1_9AQUA</name>
<organism evidence="4 5">
    <name type="scientific">Ilex paraguariensis</name>
    <name type="common">yerba mate</name>
    <dbReference type="NCBI Taxonomy" id="185542"/>
    <lineage>
        <taxon>Eukaryota</taxon>
        <taxon>Viridiplantae</taxon>
        <taxon>Streptophyta</taxon>
        <taxon>Embryophyta</taxon>
        <taxon>Tracheophyta</taxon>
        <taxon>Spermatophyta</taxon>
        <taxon>Magnoliopsida</taxon>
        <taxon>eudicotyledons</taxon>
        <taxon>Gunneridae</taxon>
        <taxon>Pentapetalae</taxon>
        <taxon>asterids</taxon>
        <taxon>campanulids</taxon>
        <taxon>Aquifoliales</taxon>
        <taxon>Aquifoliaceae</taxon>
        <taxon>Ilex</taxon>
    </lineage>
</organism>
<dbReference type="PANTHER" id="PTHR47291">
    <property type="entry name" value="PEPTIDE UPSTREAM PROTEIN"/>
    <property type="match status" value="1"/>
</dbReference>
<dbReference type="AlphaFoldDB" id="A0ABC8U3D1"/>
<comment type="caution">
    <text evidence="4">The sequence shown here is derived from an EMBL/GenBank/DDBJ whole genome shotgun (WGS) entry which is preliminary data.</text>
</comment>
<dbReference type="Proteomes" id="UP001642360">
    <property type="component" value="Unassembled WGS sequence"/>
</dbReference>
<proteinExistence type="predicted"/>
<dbReference type="EMBL" id="CAUOFW020006358">
    <property type="protein sequence ID" value="CAK9174390.1"/>
    <property type="molecule type" value="Genomic_DNA"/>
</dbReference>
<feature type="domain" description="DUF7870" evidence="3">
    <location>
        <begin position="383"/>
        <end position="467"/>
    </location>
</feature>
<protein>
    <recommendedName>
        <fullName evidence="6">Methyltransferase type 11 domain-containing protein</fullName>
    </recommendedName>
</protein>
<keyword evidence="1" id="KW-0472">Membrane</keyword>
<keyword evidence="1" id="KW-0812">Transmembrane</keyword>
<sequence length="469" mass="53132">MDLKVLKWQILHGSLARRLLLKAFLFSLAMLIISFIQIAQEVRIIEQPRLNFDDCPLNVRSNAYVNLTGFFKPGSALAFPLFGASWLVPCKESENLTVEVFKELMEMDLLDSGAKVLCVGKGSAYDVLALRELGLFDAFGVDRHPFFSLFRKRFVYELDFKDDYFDFVFSRAVDRVSVPALLLLEIERVLRPGGAGAMLVGSRSFYTSNLIRSATPVSSFLKSSDVVHVCSIGSCTLVIFKKRLQSVTALEHFRLPQECPSVENNKPFMKYIEPLVDEKAGQLETELSYLPNFMNISSRNRLIYVNVGAGEFTNSTVAKMFKHYYPIHPQAFNVFVVDHDPSVLSSYVKKNPRINFVYDPSLAGDSVTASLDSDEYLSAPLDEEVFDLVRWFKETIKDGDFVVLMMKAREVELKFLLELFKTGAICHVDELFLRCTDAVDCKSATCGDCMNLFRVLRNSGVFVHQWFGN</sequence>
<evidence type="ECO:0000259" key="3">
    <source>
        <dbReference type="Pfam" id="PF25276"/>
    </source>
</evidence>
<evidence type="ECO:0008006" key="6">
    <source>
        <dbReference type="Google" id="ProtNLM"/>
    </source>
</evidence>
<dbReference type="Gene3D" id="3.40.50.150">
    <property type="entry name" value="Vaccinia Virus protein VP39"/>
    <property type="match status" value="1"/>
</dbReference>
<reference evidence="4 5" key="1">
    <citation type="submission" date="2024-02" db="EMBL/GenBank/DDBJ databases">
        <authorList>
            <person name="Vignale AGUSTIN F."/>
            <person name="Sosa J E."/>
            <person name="Modenutti C."/>
        </authorList>
    </citation>
    <scope>NUCLEOTIDE SEQUENCE [LARGE SCALE GENOMIC DNA]</scope>
</reference>
<dbReference type="Pfam" id="PF25276">
    <property type="entry name" value="DUF7870"/>
    <property type="match status" value="1"/>
</dbReference>
<evidence type="ECO:0000256" key="1">
    <source>
        <dbReference type="SAM" id="Phobius"/>
    </source>
</evidence>
<dbReference type="GO" id="GO:0009820">
    <property type="term" value="P:alkaloid metabolic process"/>
    <property type="evidence" value="ECO:0007669"/>
    <property type="project" value="UniProtKB-KW"/>
</dbReference>
<evidence type="ECO:0000313" key="5">
    <source>
        <dbReference type="Proteomes" id="UP001642360"/>
    </source>
</evidence>
<evidence type="ECO:0000259" key="2">
    <source>
        <dbReference type="Pfam" id="PF08241"/>
    </source>
</evidence>
<dbReference type="InterPro" id="IPR029063">
    <property type="entry name" value="SAM-dependent_MTases_sf"/>
</dbReference>
<accession>A0ABC8U3D1</accession>
<dbReference type="Pfam" id="PF08241">
    <property type="entry name" value="Methyltransf_11"/>
    <property type="match status" value="1"/>
</dbReference>
<keyword evidence="1" id="KW-1133">Transmembrane helix</keyword>
<evidence type="ECO:0000313" key="4">
    <source>
        <dbReference type="EMBL" id="CAK9174390.1"/>
    </source>
</evidence>
<gene>
    <name evidence="4" type="ORF">ILEXP_LOCUS44134</name>
</gene>